<comment type="caution">
    <text evidence="2">The sequence shown here is derived from an EMBL/GenBank/DDBJ whole genome shotgun (WGS) entry which is preliminary data.</text>
</comment>
<accession>A0A556A7W5</accession>
<keyword evidence="3" id="KW-1185">Reference proteome</keyword>
<organism evidence="2 3">
    <name type="scientific">Verticiella sediminum</name>
    <dbReference type="NCBI Taxonomy" id="1247510"/>
    <lineage>
        <taxon>Bacteria</taxon>
        <taxon>Pseudomonadati</taxon>
        <taxon>Pseudomonadota</taxon>
        <taxon>Betaproteobacteria</taxon>
        <taxon>Burkholderiales</taxon>
        <taxon>Alcaligenaceae</taxon>
        <taxon>Verticiella</taxon>
    </lineage>
</organism>
<dbReference type="EMBL" id="VLTJ01000042">
    <property type="protein sequence ID" value="TSH88974.1"/>
    <property type="molecule type" value="Genomic_DNA"/>
</dbReference>
<evidence type="ECO:0000313" key="3">
    <source>
        <dbReference type="Proteomes" id="UP000318405"/>
    </source>
</evidence>
<reference evidence="2 3" key="1">
    <citation type="submission" date="2019-07" db="EMBL/GenBank/DDBJ databases">
        <title>Qingshengfaniella alkalisoli gen. nov., sp. nov., isolated from saline soil.</title>
        <authorList>
            <person name="Xu L."/>
            <person name="Huang X.-X."/>
            <person name="Sun J.-Q."/>
        </authorList>
    </citation>
    <scope>NUCLEOTIDE SEQUENCE [LARGE SCALE GENOMIC DNA]</scope>
    <source>
        <strain evidence="2 3">DSM 27279</strain>
    </source>
</reference>
<evidence type="ECO:0000313" key="2">
    <source>
        <dbReference type="EMBL" id="TSH88974.1"/>
    </source>
</evidence>
<gene>
    <name evidence="2" type="ORF">FOZ76_25450</name>
</gene>
<evidence type="ECO:0000259" key="1">
    <source>
        <dbReference type="Pfam" id="PF09345"/>
    </source>
</evidence>
<feature type="domain" description="SiaC family regulatory phosphoprotein" evidence="1">
    <location>
        <begin position="9"/>
        <end position="123"/>
    </location>
</feature>
<dbReference type="Proteomes" id="UP000318405">
    <property type="component" value="Unassembled WGS sequence"/>
</dbReference>
<protein>
    <submittedName>
        <fullName evidence="2">DUF1987 domain-containing protein</fullName>
    </submittedName>
</protein>
<sequence length="125" mass="13967">MKDLNIIGGRSTPSIIASSETRTLTMRGDSYPENALELFGPIIEWVEAQLQASNAPLVLELELMYLNTSSIKAMMDIFDLLEEAHGCDGDVAVNWYFDAENGRVGELAEEFKEDYTFPFAIIPRS</sequence>
<dbReference type="AlphaFoldDB" id="A0A556A7W5"/>
<dbReference type="NCBIfam" id="NF038265">
    <property type="entry name" value="phos_prot_SiaC"/>
    <property type="match status" value="1"/>
</dbReference>
<dbReference type="InterPro" id="IPR018530">
    <property type="entry name" value="SiaC"/>
</dbReference>
<dbReference type="OrthoDB" id="5297629at2"/>
<proteinExistence type="predicted"/>
<dbReference type="Pfam" id="PF09345">
    <property type="entry name" value="SiaC"/>
    <property type="match status" value="1"/>
</dbReference>
<name>A0A556A7W5_9BURK</name>
<dbReference type="RefSeq" id="WP_143951090.1">
    <property type="nucleotide sequence ID" value="NZ_BAABMB010000005.1"/>
</dbReference>